<accession>A0ACC9MUM1</accession>
<comment type="caution">
    <text evidence="1">The sequence shown here is derived from an EMBL/GenBank/DDBJ whole genome shotgun (WGS) entry which is preliminary data.</text>
</comment>
<organism evidence="1 2">
    <name type="scientific">Macrococcoides caseolyticum</name>
    <dbReference type="NCBI Taxonomy" id="69966"/>
    <lineage>
        <taxon>Bacteria</taxon>
        <taxon>Bacillati</taxon>
        <taxon>Bacillota</taxon>
        <taxon>Bacilli</taxon>
        <taxon>Bacillales</taxon>
        <taxon>Staphylococcaceae</taxon>
        <taxon>Macrococcoides</taxon>
    </lineage>
</organism>
<gene>
    <name evidence="1" type="ORF">CW682_01345</name>
</gene>
<protein>
    <submittedName>
        <fullName evidence="1">Uncharacterized protein</fullName>
    </submittedName>
</protein>
<sequence>MRFPSAEQELLRGIMSNLLQSKLNTLLNGEIHDRVTENIGVDANGNKMPKFSYIVVGESDVTETRGTNAYTESISVTVHAYHRNNEKPYLATDSTRQLLRDVVYFLEEKPLLPNAKVIHIKKEMQQVFTDIDRETMHGVVRMNYTVVHNVRYKNKEMI</sequence>
<dbReference type="Proteomes" id="UP000233606">
    <property type="component" value="Unassembled WGS sequence"/>
</dbReference>
<evidence type="ECO:0000313" key="2">
    <source>
        <dbReference type="Proteomes" id="UP000233606"/>
    </source>
</evidence>
<keyword evidence="2" id="KW-1185">Reference proteome</keyword>
<proteinExistence type="predicted"/>
<evidence type="ECO:0000313" key="1">
    <source>
        <dbReference type="EMBL" id="PKE57284.1"/>
    </source>
</evidence>
<reference evidence="1" key="1">
    <citation type="submission" date="2017-12" db="EMBL/GenBank/DDBJ databases">
        <title>Genomics of Macrococcus caseolyticus.</title>
        <authorList>
            <person name="MacFadyen A.C."/>
            <person name="Paterson G.K."/>
        </authorList>
    </citation>
    <scope>NUCLEOTIDE SEQUENCE</scope>
    <source>
        <strain evidence="1">5459_5_49</strain>
    </source>
</reference>
<name>A0ACC9MUM1_9STAP</name>
<dbReference type="EMBL" id="PIWU01000002">
    <property type="protein sequence ID" value="PKE57284.1"/>
    <property type="molecule type" value="Genomic_DNA"/>
</dbReference>